<dbReference type="PANTHER" id="PTHR34932:SF1">
    <property type="entry name" value="TRPL TRANSLOCATION DEFECT PROTEIN 14"/>
    <property type="match status" value="1"/>
</dbReference>
<gene>
    <name evidence="2" type="ORF">CTAYLR_009718</name>
</gene>
<dbReference type="GO" id="GO:0005525">
    <property type="term" value="F:GTP binding"/>
    <property type="evidence" value="ECO:0007669"/>
    <property type="project" value="TreeGrafter"/>
</dbReference>
<accession>A0AAD7UFD4</accession>
<protein>
    <recommendedName>
        <fullName evidence="1">NadR/Ttd14 AAA domain-containing protein</fullName>
    </recommendedName>
</protein>
<name>A0AAD7UFD4_9STRA</name>
<feature type="domain" description="NadR/Ttd14 AAA" evidence="1">
    <location>
        <begin position="67"/>
        <end position="254"/>
    </location>
</feature>
<dbReference type="InterPro" id="IPR027417">
    <property type="entry name" value="P-loop_NTPase"/>
</dbReference>
<keyword evidence="3" id="KW-1185">Reference proteome</keyword>
<dbReference type="GO" id="GO:0035091">
    <property type="term" value="F:phosphatidylinositol binding"/>
    <property type="evidence" value="ECO:0007669"/>
    <property type="project" value="TreeGrafter"/>
</dbReference>
<dbReference type="Pfam" id="PF13521">
    <property type="entry name" value="AAA_28"/>
    <property type="match status" value="1"/>
</dbReference>
<dbReference type="InterPro" id="IPR038727">
    <property type="entry name" value="NadR/Ttd14_AAA_dom"/>
</dbReference>
<dbReference type="EMBL" id="JAQMWT010000343">
    <property type="protein sequence ID" value="KAJ8603923.1"/>
    <property type="molecule type" value="Genomic_DNA"/>
</dbReference>
<dbReference type="PANTHER" id="PTHR34932">
    <property type="entry name" value="TRPL TRANSLOCATION DEFECT PROTEIN 14"/>
    <property type="match status" value="1"/>
</dbReference>
<comment type="caution">
    <text evidence="2">The sequence shown here is derived from an EMBL/GenBank/DDBJ whole genome shotgun (WGS) entry which is preliminary data.</text>
</comment>
<dbReference type="InterPro" id="IPR053227">
    <property type="entry name" value="TRPL-trafficking_regulator"/>
</dbReference>
<evidence type="ECO:0000313" key="2">
    <source>
        <dbReference type="EMBL" id="KAJ8603923.1"/>
    </source>
</evidence>
<proteinExistence type="predicted"/>
<dbReference type="SUPFAM" id="SSF52540">
    <property type="entry name" value="P-loop containing nucleoside triphosphate hydrolases"/>
    <property type="match status" value="1"/>
</dbReference>
<sequence length="314" mass="34140">MRSVGARLAGACFASYAVGHASSSEEGKTRYKNALHNIDPYLAARGTSDKPGVVGKRHKPGQTHVVRIALTGGPCAGKSSSLEQLNKVATAEGFDVVTAPESATLMFNSGLLFDDANDTGLLTFQAALMALQLQMERSLTAVAASTGRPTIIVFDRGLMDAKGYMEEDMWNAVLDAHNISEHYVLRRYDGVIHLVTAANGASEFYKFGIVHDDSGKVVYRNETPEQAVDLDNKMQAAWAPHTRHVVIDNQGSFVDKLRRATDAVLDIAHESHPQEWTRAHKKNKQRCGDNRADSSWWVYLAGRFSSSSSSSSAG</sequence>
<organism evidence="2 3">
    <name type="scientific">Chrysophaeum taylorii</name>
    <dbReference type="NCBI Taxonomy" id="2483200"/>
    <lineage>
        <taxon>Eukaryota</taxon>
        <taxon>Sar</taxon>
        <taxon>Stramenopiles</taxon>
        <taxon>Ochrophyta</taxon>
        <taxon>Pelagophyceae</taxon>
        <taxon>Pelagomonadales</taxon>
        <taxon>Pelagomonadaceae</taxon>
        <taxon>Chrysophaeum</taxon>
    </lineage>
</organism>
<dbReference type="Proteomes" id="UP001230188">
    <property type="component" value="Unassembled WGS sequence"/>
</dbReference>
<evidence type="ECO:0000259" key="1">
    <source>
        <dbReference type="Pfam" id="PF13521"/>
    </source>
</evidence>
<dbReference type="Gene3D" id="3.40.50.300">
    <property type="entry name" value="P-loop containing nucleotide triphosphate hydrolases"/>
    <property type="match status" value="1"/>
</dbReference>
<reference evidence="2" key="1">
    <citation type="submission" date="2023-01" db="EMBL/GenBank/DDBJ databases">
        <title>Metagenome sequencing of chrysophaentin producing Chrysophaeum taylorii.</title>
        <authorList>
            <person name="Davison J."/>
            <person name="Bewley C."/>
        </authorList>
    </citation>
    <scope>NUCLEOTIDE SEQUENCE</scope>
    <source>
        <strain evidence="2">NIES-1699</strain>
    </source>
</reference>
<dbReference type="GO" id="GO:0070300">
    <property type="term" value="F:phosphatidic acid binding"/>
    <property type="evidence" value="ECO:0007669"/>
    <property type="project" value="TreeGrafter"/>
</dbReference>
<dbReference type="AlphaFoldDB" id="A0AAD7UFD4"/>
<evidence type="ECO:0000313" key="3">
    <source>
        <dbReference type="Proteomes" id="UP001230188"/>
    </source>
</evidence>